<organism evidence="1 2">
    <name type="scientific">Candidatus Micrarchaeum acidiphilum ARMAN-2</name>
    <dbReference type="NCBI Taxonomy" id="425595"/>
    <lineage>
        <taxon>Archaea</taxon>
        <taxon>Candidatus Micrarchaeota</taxon>
        <taxon>Candidatus Micrarchaeia</taxon>
        <taxon>Candidatus Micrarchaeales</taxon>
        <taxon>Candidatus Micrarchaeaceae</taxon>
        <taxon>Candidatus Micrarchaeum</taxon>
    </lineage>
</organism>
<dbReference type="AlphaFoldDB" id="C7DG15"/>
<keyword evidence="2" id="KW-1185">Reference proteome</keyword>
<evidence type="ECO:0000313" key="1">
    <source>
        <dbReference type="EMBL" id="EET90553.1"/>
    </source>
</evidence>
<dbReference type="EMBL" id="GG697235">
    <property type="protein sequence ID" value="EET90553.1"/>
    <property type="molecule type" value="Genomic_DNA"/>
</dbReference>
<reference evidence="1 2" key="2">
    <citation type="journal article" date="2010" name="Proc. Natl. Acad. Sci. U.S.A.">
        <title>Enigmatic, ultrasmall, uncultivated Archaea.</title>
        <authorList>
            <person name="Baker B.J."/>
            <person name="Comolli L.R."/>
            <person name="Dick G.J."/>
            <person name="Hauser L.J."/>
            <person name="Hyatt D."/>
            <person name="Dill B.D."/>
            <person name="Land M.L."/>
            <person name="Verberkmoes N.C."/>
            <person name="Hettich R.L."/>
            <person name="Banfield J.F."/>
        </authorList>
    </citation>
    <scope>NUCLEOTIDE SEQUENCE [LARGE SCALE GENOMIC DNA]</scope>
    <source>
        <strain evidence="1">ARMAN-2</strain>
    </source>
</reference>
<reference evidence="1 2" key="1">
    <citation type="journal article" date="2009" name="Genome Biol.">
        <title>Community-wide analysis of microbial genome sequence signatures.</title>
        <authorList>
            <person name="Dick G.J."/>
            <person name="Andersson A.F."/>
            <person name="Baker B.J."/>
            <person name="Simmons S.L."/>
            <person name="Thomas B.C."/>
            <person name="Yelton A.P."/>
            <person name="Banfield J.F."/>
        </authorList>
    </citation>
    <scope>NUCLEOTIDE SEQUENCE [LARGE SCALE GENOMIC DNA]</scope>
    <source>
        <strain evidence="1">ARMAN-2</strain>
    </source>
</reference>
<sequence length="118" mass="13361">MTKKNIGIKALEKTGYLAEYRKAVRLEGVYRKLMAKGEKDKAEKLKAEILQLLDTAIRKLTLLVADMKQARDMMISIAKDMDKIDMEVKLEGETLLTDIETLLANAKTMHETMTTNGE</sequence>
<proteinExistence type="predicted"/>
<accession>C7DG15</accession>
<dbReference type="Proteomes" id="UP000332487">
    <property type="component" value="Unassembled WGS sequence"/>
</dbReference>
<gene>
    <name evidence="1" type="ORF">UNLARM2_0024</name>
</gene>
<evidence type="ECO:0000313" key="2">
    <source>
        <dbReference type="Proteomes" id="UP000332487"/>
    </source>
</evidence>
<protein>
    <submittedName>
        <fullName evidence="1">Uncharacterized protein</fullName>
    </submittedName>
</protein>
<name>C7DG15_MICA2</name>